<evidence type="ECO:0000313" key="2">
    <source>
        <dbReference type="Proteomes" id="UP001291623"/>
    </source>
</evidence>
<keyword evidence="2" id="KW-1185">Reference proteome</keyword>
<comment type="caution">
    <text evidence="1">The sequence shown here is derived from an EMBL/GenBank/DDBJ whole genome shotgun (WGS) entry which is preliminary data.</text>
</comment>
<evidence type="ECO:0000313" key="1">
    <source>
        <dbReference type="EMBL" id="KAK4357857.1"/>
    </source>
</evidence>
<dbReference type="Proteomes" id="UP001291623">
    <property type="component" value="Unassembled WGS sequence"/>
</dbReference>
<gene>
    <name evidence="1" type="ORF">RND71_023467</name>
</gene>
<organism evidence="1 2">
    <name type="scientific">Anisodus tanguticus</name>
    <dbReference type="NCBI Taxonomy" id="243964"/>
    <lineage>
        <taxon>Eukaryota</taxon>
        <taxon>Viridiplantae</taxon>
        <taxon>Streptophyta</taxon>
        <taxon>Embryophyta</taxon>
        <taxon>Tracheophyta</taxon>
        <taxon>Spermatophyta</taxon>
        <taxon>Magnoliopsida</taxon>
        <taxon>eudicotyledons</taxon>
        <taxon>Gunneridae</taxon>
        <taxon>Pentapetalae</taxon>
        <taxon>asterids</taxon>
        <taxon>lamiids</taxon>
        <taxon>Solanales</taxon>
        <taxon>Solanaceae</taxon>
        <taxon>Solanoideae</taxon>
        <taxon>Hyoscyameae</taxon>
        <taxon>Anisodus</taxon>
    </lineage>
</organism>
<name>A0AAE1RVL0_9SOLA</name>
<sequence length="79" mass="8743">MASSMLLSPLCGPTTIADNGIVLHKSTFISSPNFLFENSRRPNGVRGYCYRSPVAKSVDHIPKQFRQDNLIDGRGSYVL</sequence>
<dbReference type="AlphaFoldDB" id="A0AAE1RVL0"/>
<dbReference type="EMBL" id="JAVYJV010000012">
    <property type="protein sequence ID" value="KAK4357857.1"/>
    <property type="molecule type" value="Genomic_DNA"/>
</dbReference>
<reference evidence="1" key="1">
    <citation type="submission" date="2023-12" db="EMBL/GenBank/DDBJ databases">
        <title>Genome assembly of Anisodus tanguticus.</title>
        <authorList>
            <person name="Wang Y.-J."/>
        </authorList>
    </citation>
    <scope>NUCLEOTIDE SEQUENCE</scope>
    <source>
        <strain evidence="1">KB-2021</strain>
        <tissue evidence="1">Leaf</tissue>
    </source>
</reference>
<proteinExistence type="predicted"/>
<protein>
    <submittedName>
        <fullName evidence="1">Uncharacterized protein</fullName>
    </submittedName>
</protein>
<accession>A0AAE1RVL0</accession>